<sequence>MSVTNVKTSAAIKQIHTTTMQKSATTKLLLNANLKTLVAIEQMPTAKAQVPTVVNATIHHVSILPLLGYFEDKSLYFAFAL</sequence>
<evidence type="ECO:0000313" key="2">
    <source>
        <dbReference type="Proteomes" id="UP001165960"/>
    </source>
</evidence>
<gene>
    <name evidence="1" type="ORF">DSO57_1014353</name>
</gene>
<accession>A0ACC2U3S1</accession>
<keyword evidence="2" id="KW-1185">Reference proteome</keyword>
<dbReference type="EMBL" id="QTSX02001475">
    <property type="protein sequence ID" value="KAJ9081463.1"/>
    <property type="molecule type" value="Genomic_DNA"/>
</dbReference>
<evidence type="ECO:0000313" key="1">
    <source>
        <dbReference type="EMBL" id="KAJ9081463.1"/>
    </source>
</evidence>
<dbReference type="Proteomes" id="UP001165960">
    <property type="component" value="Unassembled WGS sequence"/>
</dbReference>
<protein>
    <submittedName>
        <fullName evidence="1">Uncharacterized protein</fullName>
    </submittedName>
</protein>
<organism evidence="1 2">
    <name type="scientific">Entomophthora muscae</name>
    <dbReference type="NCBI Taxonomy" id="34485"/>
    <lineage>
        <taxon>Eukaryota</taxon>
        <taxon>Fungi</taxon>
        <taxon>Fungi incertae sedis</taxon>
        <taxon>Zoopagomycota</taxon>
        <taxon>Entomophthoromycotina</taxon>
        <taxon>Entomophthoromycetes</taxon>
        <taxon>Entomophthorales</taxon>
        <taxon>Entomophthoraceae</taxon>
        <taxon>Entomophthora</taxon>
    </lineage>
</organism>
<comment type="caution">
    <text evidence="1">The sequence shown here is derived from an EMBL/GenBank/DDBJ whole genome shotgun (WGS) entry which is preliminary data.</text>
</comment>
<reference evidence="1" key="1">
    <citation type="submission" date="2022-04" db="EMBL/GenBank/DDBJ databases">
        <title>Genome of the entomopathogenic fungus Entomophthora muscae.</title>
        <authorList>
            <person name="Elya C."/>
            <person name="Lovett B.R."/>
            <person name="Lee E."/>
            <person name="Macias A.M."/>
            <person name="Hajek A.E."/>
            <person name="De Bivort B.L."/>
            <person name="Kasson M.T."/>
            <person name="De Fine Licht H.H."/>
            <person name="Stajich J.E."/>
        </authorList>
    </citation>
    <scope>NUCLEOTIDE SEQUENCE</scope>
    <source>
        <strain evidence="1">Berkeley</strain>
    </source>
</reference>
<name>A0ACC2U3S1_9FUNG</name>
<proteinExistence type="predicted"/>